<organism evidence="1 2">
    <name type="scientific">Gemella sanguinis</name>
    <dbReference type="NCBI Taxonomy" id="84135"/>
    <lineage>
        <taxon>Bacteria</taxon>
        <taxon>Bacillati</taxon>
        <taxon>Bacillota</taxon>
        <taxon>Bacilli</taxon>
        <taxon>Bacillales</taxon>
        <taxon>Gemellaceae</taxon>
        <taxon>Gemella</taxon>
    </lineage>
</organism>
<accession>A0A2N6SEL2</accession>
<dbReference type="AlphaFoldDB" id="A0A2N6SEL2"/>
<evidence type="ECO:0000313" key="2">
    <source>
        <dbReference type="Proteomes" id="UP000235670"/>
    </source>
</evidence>
<reference evidence="1 2" key="1">
    <citation type="submission" date="2017-09" db="EMBL/GenBank/DDBJ databases">
        <title>Bacterial strain isolated from the female urinary microbiota.</title>
        <authorList>
            <person name="Thomas-White K."/>
            <person name="Kumar N."/>
            <person name="Forster S."/>
            <person name="Putonti C."/>
            <person name="Lawley T."/>
            <person name="Wolfe A.J."/>
        </authorList>
    </citation>
    <scope>NUCLEOTIDE SEQUENCE [LARGE SCALE GENOMIC DNA]</scope>
    <source>
        <strain evidence="1 2">UMB0186</strain>
    </source>
</reference>
<gene>
    <name evidence="1" type="ORF">CJ218_05810</name>
</gene>
<dbReference type="EMBL" id="PNGT01000005">
    <property type="protein sequence ID" value="PMC52351.1"/>
    <property type="molecule type" value="Genomic_DNA"/>
</dbReference>
<dbReference type="OrthoDB" id="2997985at2"/>
<dbReference type="RefSeq" id="WP_102189940.1">
    <property type="nucleotide sequence ID" value="NZ_PNGT01000005.1"/>
</dbReference>
<comment type="caution">
    <text evidence="1">The sequence shown here is derived from an EMBL/GenBank/DDBJ whole genome shotgun (WGS) entry which is preliminary data.</text>
</comment>
<dbReference type="Proteomes" id="UP000235670">
    <property type="component" value="Unassembled WGS sequence"/>
</dbReference>
<evidence type="ECO:0000313" key="1">
    <source>
        <dbReference type="EMBL" id="PMC52351.1"/>
    </source>
</evidence>
<protein>
    <submittedName>
        <fullName evidence="1">Uncharacterized protein</fullName>
    </submittedName>
</protein>
<sequence length="70" mass="8073">MEIKKLIFLDDTYLENCTLSHDIPKEIAEISNSFVKITTDKLTIQYVNLDYIQIIIPKNLKVISSTRPCS</sequence>
<name>A0A2N6SEL2_9BACL</name>
<proteinExistence type="predicted"/>